<dbReference type="InterPro" id="IPR013783">
    <property type="entry name" value="Ig-like_fold"/>
</dbReference>
<dbReference type="PANTHER" id="PTHR32305:SF15">
    <property type="entry name" value="PROTEIN RHSA-RELATED"/>
    <property type="match status" value="1"/>
</dbReference>
<evidence type="ECO:0000256" key="2">
    <source>
        <dbReference type="SAM" id="MobiDB-lite"/>
    </source>
</evidence>
<dbReference type="Proteomes" id="UP000664417">
    <property type="component" value="Unassembled WGS sequence"/>
</dbReference>
<dbReference type="InterPro" id="IPR022385">
    <property type="entry name" value="Rhs_assc_core"/>
</dbReference>
<feature type="domain" description="SbsA Ig-like" evidence="3">
    <location>
        <begin position="2494"/>
        <end position="2595"/>
    </location>
</feature>
<dbReference type="Gene3D" id="2.180.10.10">
    <property type="entry name" value="RHS repeat-associated core"/>
    <property type="match status" value="2"/>
</dbReference>
<dbReference type="InterPro" id="IPR008969">
    <property type="entry name" value="CarboxyPept-like_regulatory"/>
</dbReference>
<dbReference type="PANTHER" id="PTHR32305">
    <property type="match status" value="1"/>
</dbReference>
<evidence type="ECO:0000313" key="4">
    <source>
        <dbReference type="EMBL" id="MBO1319486.1"/>
    </source>
</evidence>
<protein>
    <recommendedName>
        <fullName evidence="3">SbsA Ig-like domain-containing protein</fullName>
    </recommendedName>
</protein>
<dbReference type="Pfam" id="PF09136">
    <property type="entry name" value="Glucodextran_B"/>
    <property type="match status" value="1"/>
</dbReference>
<proteinExistence type="predicted"/>
<dbReference type="Pfam" id="PF13205">
    <property type="entry name" value="Big_5"/>
    <property type="match status" value="1"/>
</dbReference>
<dbReference type="InterPro" id="IPR050708">
    <property type="entry name" value="T6SS_VgrG/RHS"/>
</dbReference>
<accession>A0A8J7Q742</accession>
<evidence type="ECO:0000259" key="3">
    <source>
        <dbReference type="Pfam" id="PF13205"/>
    </source>
</evidence>
<gene>
    <name evidence="4" type="ORF">J3U88_13510</name>
</gene>
<sequence>MKSIIRYPNNAARSFSCTKQTLSNLTFSDFCMTQHVASLFLCSLLLFAPLFAQDPPADQAPALPPERFAAAQTWLAQTASCDGDTVVVDENATVDFSADVPVYSGDADLAPYFSYEKSGDDPQNWRAVFDLGGKRLLVTNNALISVGTLPGNRPNSRVSPGLTIRTACSVQVDAGAAVRVESTHADTGALTLYARDGLSVAGTVANQVQGTWGTAGNLLLGTHTGDLHIGASGRVLLKGAQQGVADLSLLVFGDGGDLNIDGLVDAWFENGRAPEMQIISFGGRLHIDGTRVLGTEADRVVASGVSVRSVGVPVAGAVHLQAREEVRVLGYTGTRNTSAPSFTTTLNAEMRGLAATVPVTVTLTNLASGNGVQVALSVAPGAGDIEAFFANLGNEALLEALRFHGDIVNKWTLNANSVNAVGGFWMQPPGGWDLAVELGETWPQDPVHESVSFEIHAPGLTWPQLTAPQAEGWALGLLVKPPSAKTKNGVAPGIDPTTAAAMRGKNDGLMRMGLLLPAFDPARQHGTVAVKTKPNLAGATGGHITLVSQSGDLILSGYALDNGNDNNAEARVVLDAADNITLQAGVPGARLIDHAGRNGAGGTSRLRARQGGITIGSGAYLLAGGTTAPGHHWLTACTGVTNNGTVTPADADTADDSGVCAVNLSLTVTAPGEGALITVLPMTVSGSVTPDAAEVRVQGTSLGGGNAAWVTAISPDQGAQTVEVTANWNGQTQSVTRNIIVDTLPPQIVLTAPDTHLAGEELVFSWQISDAVSAVTGAVRVNGQVVSSDLIGEHRTLVPVDPAYDAVLIEIDAEDAAGHGAPTTRHTVTLNFPAPTIAIHAPADGALTNAAEVLVRGTVTPADAAVAVNGIPALVDGTTWSLTLPLTGEGPIELVAAVSSRGGSAQDAVAVTRDITPPQLNLDLPATVVRGADYAYSWSASDLSGLSETLLLRDGAVAGAVPNGSGNAVATLDENVTTIVFQLSARDAAGNQAQLERTVAIQARPVDVAITTPDEGMLTNADTVVVGGTVAPADTPVTLNGEAAAVTGSTWTHTLALSGEGDITLTATATREGVSDQDQRTIQRDITPPELELTVPTEVVRGADYAYTWTVTDAAGLSETLLARDGVSLSSEPNGGGNATATLDESVTTIVYQLSARDAAGNQAQLERTVAIQARPVDVAITTPEEGTLTNADSLVVGGTVAPADTPVTLNGEAAAVTGSTWTHTLVLTEEGAVTLTAVATREGVSDQDQRTIQRDITPPELELTVPTEVVRGADYAYSWTVSDANGLGDTLLLRAGETVATEPNGSGDATATLDETVTTLVYELTATDAAGNQAQLERTVAIQARPVDVVMTEPADGTWTNEGEITVAGTISPADTPVTLNGEDTLVTGTGWTHTLALDGEGAITLTAAATREGQSDQDQRTVVRDITPPQVTLDLPESVVAGQAIAMAWTLVETNPIVRQVIEQDGNAIQEFSDDGTTQLSVATTADQAGTVTELLVRVFDRAGNSGVASGTVQIRPNNVTLTVDQPADNARFGVLPVALAGSVDPAEAVVDVDGAPVQRDGAAWTATVAPADGEHLLTMNGTLAGAQGDSVQRTIYVDTTAPVVAIDAPARLVRGLSHTIRVTTQDASTVNRVGLRVNGTDLTEQNAGEASFEITVPDDEALTSYTLIAHGIDEFDHRGETTQTIPVIDLADLDQVVITLTSPAHRDLFDQPQQTITGTVQPADAVLTQQGQAVTTDAGGNFSYPVTLGGGVNTFLFRAQREGWLPGQAKLDLYLDNSPPVVTILSPDDGFTTNQAQIEISGTVNDLYDETPALSRGGNPVALVQGRFNESGVTLQQGANTLTYTALDRFGRSGEASITVHYQGEGPQISLDHPDQIRPGAAYQVRVGLNPAEDVTRVELFINGLSVYQGENGNEHTADAVQSGLQRAIPVLAVAHDRFGNQVQAQGTIQVSFPHYVHGRVLNDATSYPVAGASLDVISPEGTTTVTTDADGFYETYVHGFPITVNGPSAAYASLRRTMTADRDAWRVPDLRLSARGSPTSGTVQGDGFSVVLPGSAGFTEVSDQGLAALLPLGYAPVAAFELTGLATAGTLTWTLNQPLLPDGTALYFLNLEADGWRVLAVASAAGGTVTADLPAGDGSYTAALIDSWSGVVRPAVNDLVQRGADLVVPASTLADSVTIPARASILDEPQTLFTCNVATAGGLLSGSRARVWATETHDRYDQTVTGPAYPLDFFTYSYRFGSQDRPDLLGGRLNVRARIPLQQDNTQRAEIDFVSVAGGESQAGFAADAAWSFGNLDLDLSAAADGPRVAHAEFAADEGLELPPRATWLGGFHLEVGGELDRSAELSLNDINAVSVILLRREEGDPRRLYVGRLTQNNGRWTNVGTSADITQSGRYTVVALDYALCEVSGVVRYEGAPSVGAYVDHAGFPWSARGDAAGGYRLAVPHMTTPQEVTATADSPRASGSLQLPATQGQDQLTGQDIVLGLRNLTLVRHNPGADQVHVVAMPTITLEFNQPVSSDRDLLASAISLNGGGADVPLEIIAEPGRYVLRVLPLQTLAAATVHTLTVSEAMRGRDGDSLAAPAQFSFTTVQAAVPRALDLSAFYLSSESDGLYLTAPGEAFAPGTQLSVFNPETGAGVTTTLIGDSLHLAVPAVRGEAVELRATDPLGNTHQRLIGLTQTGPDTFLLGSQPFALRINDELVLRMDEVSSGFNSEVRLTAADAAGAAARIGETAALEAAPAMEFVQGFVMEPVSGPLPTFKARLMVEKELDAYNGRSMVAMTFHPGFQLAADPTRPDQLSEQTLVRFHDAFNIENGEPAGKRRFAGRNTGQGKRFNLVQMMLVIEVNAMTGTQASDPVGSQVFTGIMSSQAPLNPSEHPIYDYVNCQRAAVAVQPPLEAPPFESHGWHQDHLRSGYYPLPGTHVYGVFHPNNGPPSYRLMGVADATGRANCNYFGPIASMRAVDPATAQSVVVDIRQRGNANVSSGFSILNYHIRNAEFDPLQHQVDLGNPPPPQLRSRWEVGSLQDGAFVVDTARSEELRNNRRVVADALLQLRYTLSSSLALSLDPEPRLVVSGLPEPGDPQIEGSTITWTFPAGAVELGGVVTAAATVTSVHDTQNTLNERFMIVGNGPLPDIPGAPPFVLSVKPEDEAEDVLVGDSIAIAFSEPVKNINNTTIRLNDGTGDLALRYYDQNGTLIEGDGEAFIIYAVPVEALNFDTVHTVVVDGVTDREDTAPEEVFEASFRTTEFREVDRLNATHRTIVKGVRNLTLIVTEDWQQDHFTIDVYDTRNAYDPMATVGSYQLRKGWMDAYVRMEIFLPSELEETGTGIAAGGDEALDQIPAGSILVATWQRFPSDVSNMSFYRFNGGGFDELFDLPSIEPGLVYATAKMGSYVILGYKRFGYMAGEPIVPASTLIVDVVETMENYDAVVGAAGGNRLDFESEIQNLGLVARYPLPGDASAITTFARRENDGDFVQVKPAFLVSGYGHPAIFDFDLSELPPFPGLAMPSGDPDYDARLVARTEYVGGPHGMINYNSAVSGFAYRDPVEGFREIDLAVFTDRSVTPNQIHFYEVPREGDMSTTGIQPIKSLPFGGGLYSIALDAETGLLAVSGLDNRFSMLDVRAFLETPEAEDQSGFEHLAFMFPAEERAPSRLTFISGNLYSHDTGGRSLSRTPVAPVKYRAAGWEYMDLNDWMNPVEDGGSAATPLGSSFKYAKHMVFYATDMPLDDQAAFVMEQGSFAIEVADEADITVDVAELGGNNLYSIERTDVHGPTYSYFSTTKLRETFFSQEPNRRRLREEGFIAFELKYKIEQDGRLLAEDEAQFVVAYRYPDTRYIDAYRSMGSVDVLAAMPQVNEQDHVLSNGDPRLNLTPMRAHNSDFLFETGAFGGGMVNGQMLQAAMPVWWDVGQLSAAPHGPENAHPRLVLEQPGFFQVSFEPREEGRAARATNHLSAELVKEGANWTLTHDFSMAYVLKAKADLPDYAAVFENVNGVAGSPGAQDDPDAMRYPLLRFTPATSEAPAGFIGETILLKQEDQRWSNSLKFQTDGKAVARPLEIIETVADAGRRSATLSYENKATGRLVVGNILPDGMQLSYVYDDDGYLTEVRRNGQRPLAYVWEPLHADLKLGEFVPKRLTSISRGDAETTFTYSDAGGKKIGSITTPYGNQNLTTSRGQSGLMVGATLAAAAQSYSQGVSFAFQDNQYLSRVTQPGGNTFTLTWTRQAGDEAGVFAHFLTADSRLSQTFEYDTKGRLTKHERNGGEQSWEYQNGSPGFEMEASRFTDPSGKSFAITLNAQGRRTSADGNTFEERFSASGVVYQTTDIQGFEKKAATTRFYGLTGLGYAATNGVTTRVPISETLQDAQTSMSLNNMGDMVESTEMGVHTAFSNYDDLGRAGTMTYMGGVTYQMAYAYRDGLQVATTTETGSGQVVVKKFNDRGWLVEQSESYADQTLTYTYTYDALGRLTRIRDLAANVDRYRAVYDDDSEQPVEETDYTVTHRYTKAPDFTPRITAAVRTRFGQSRTLALVTDNMGRTVQAEEEGLGVVQFAYDAWGRVITKRLLGGDGNRQVTFTYGSDRSSSIQDGIRNITETTNILDQAGLRKRTVISGAGLDQPLTVTAMTNKIGDGGGKGFQFQEVERGAELVSSRLFSSTGEDLGGWEGDFSLLADLGSLNRWGKPTQYTGTFTRTVTYDTLGRQTRTEDSDGTVAEYRYDIYGRVIGGNNIHDQDYNVDYFSGTPMPRTLTMDGENTAGGDSVVVVDKSEGEGKTRLNTWLGDSVTVDTTAQDVSYTLAQGDASGGYQQEAASGLADQATSMTGENATYQAQNAGNTMSVDIAGSNHSVSYDAMGHIRQVRENGLVRLSVRRDADFRVTQVDNDQQSYRYHYEGGNLTRITGGPHAMTLSEHNAYGQPGRISLAGFGSLSLAYHPRGGVASVTASRFGGSDIEVTADAKGDLTGYRTGNRAMVHFQPNKWGAPATMRLGSGPELNLFSGDQVAVLEMPNGVSMDVNQNGKVTEVRRPGLADYQFEYDPMGRLTRVLRDNLPRETYVYENGRLERIDPAPGPWSDQKDVAYDGEQRIAQVSSNLDGDSSFEYTSDDVTAKAATTTTNRIKQYTDPNGVVQHFSYDADGNVTRLEVEGGPSLVYGYDNEGRTSYVQADDLRVNYSDYNGGNPRQVQWQCDGCDLDPLIAAWDDQDRLTGLRGGGYALELDWSQRPDAALDQIDRVLRQGPRFREVLTPTYENDQLVSIQIERAAGDGVSDGDCSDCSLQTIVESYGNLAESLIGGMSRSVDGTPVLQQTNNADAAMTARTGSLERDGQSLALSYDGDGNLQATSGIFGENVTYAYDNTRKLREISNPEAGNYTETFTYDVYDRRVKRGIRGNGEPARDLIYVYQGSRVVAAGYLENGLNPVWTHAFGYGPLGPAFVKDLTGSGFDYFILADHLGTPFAYHQADTGRTYYTPFNPWGELLAPHPSRGPPHGGSGQVPEFGFQLPPDQVADLPVQGLSGHVADAETGLVYMHNRFYQPRLGHFLNTDTRPLDLFDPSSFDEPYAYAAANPIRFSDPDGRDVVPGAGSHKLSEYLREKGHQILTLPTPLADQWFERYGYRLYQNRDQRTGQLLFYTVFNTQRRTIDWLVTPENGGLEAFKAAGLALTIDPFFDPAYAADWEVSTWMASNSLFSGNLSEYFSFLGDAWGEALTDPFYYLNFLGGGRGNAVRPAGPRIPPPRYDLNLSRPSPRASALHKRINSLGEATQADVAILKSIRRHGERLVRGKVTGNSDYVRNQVRMTRHRLHQGNRAAAGTRFHSLNFHFVKQAKAGGFLRNLDIEPRIAAPLRSLVNFRKPDYAFGRNSRYQNFYDIKPFKNSKGHYDNTSQFLDISSTTGLTPVPLYYRLRLK</sequence>
<name>A0A8J7Q742_9BACT</name>
<dbReference type="EMBL" id="JAFREP010000011">
    <property type="protein sequence ID" value="MBO1319486.1"/>
    <property type="molecule type" value="Genomic_DNA"/>
</dbReference>
<dbReference type="RefSeq" id="WP_207859354.1">
    <property type="nucleotide sequence ID" value="NZ_JAFREP010000011.1"/>
</dbReference>
<evidence type="ECO:0000256" key="1">
    <source>
        <dbReference type="ARBA" id="ARBA00022729"/>
    </source>
</evidence>
<evidence type="ECO:0000313" key="5">
    <source>
        <dbReference type="Proteomes" id="UP000664417"/>
    </source>
</evidence>
<feature type="region of interest" description="Disordered" evidence="2">
    <location>
        <begin position="2456"/>
        <end position="2478"/>
    </location>
</feature>
<reference evidence="4" key="1">
    <citation type="submission" date="2021-03" db="EMBL/GenBank/DDBJ databases">
        <authorList>
            <person name="Wang G."/>
        </authorList>
    </citation>
    <scope>NUCLEOTIDE SEQUENCE</scope>
    <source>
        <strain evidence="4">KCTC 12899</strain>
    </source>
</reference>
<dbReference type="Gene3D" id="2.60.40.10">
    <property type="entry name" value="Immunoglobulins"/>
    <property type="match status" value="8"/>
</dbReference>
<keyword evidence="1" id="KW-0732">Signal</keyword>
<dbReference type="NCBIfam" id="TIGR03696">
    <property type="entry name" value="Rhs_assc_core"/>
    <property type="match status" value="1"/>
</dbReference>
<organism evidence="4 5">
    <name type="scientific">Acanthopleuribacter pedis</name>
    <dbReference type="NCBI Taxonomy" id="442870"/>
    <lineage>
        <taxon>Bacteria</taxon>
        <taxon>Pseudomonadati</taxon>
        <taxon>Acidobacteriota</taxon>
        <taxon>Holophagae</taxon>
        <taxon>Acanthopleuribacterales</taxon>
        <taxon>Acanthopleuribacteraceae</taxon>
        <taxon>Acanthopleuribacter</taxon>
    </lineage>
</organism>
<comment type="caution">
    <text evidence="4">The sequence shown here is derived from an EMBL/GenBank/DDBJ whole genome shotgun (WGS) entry which is preliminary data.</text>
</comment>
<dbReference type="SUPFAM" id="SSF49464">
    <property type="entry name" value="Carboxypeptidase regulatory domain-like"/>
    <property type="match status" value="1"/>
</dbReference>
<dbReference type="InterPro" id="IPR032812">
    <property type="entry name" value="SbsA_Ig"/>
</dbReference>
<keyword evidence="5" id="KW-1185">Reference proteome</keyword>